<evidence type="ECO:0000313" key="15">
    <source>
        <dbReference type="Proteomes" id="UP000050761"/>
    </source>
</evidence>
<evidence type="ECO:0000256" key="5">
    <source>
        <dbReference type="ARBA" id="ARBA00036343"/>
    </source>
</evidence>
<protein>
    <recommendedName>
        <fullName evidence="8">Ethylmalonyl-CoA decarboxylase</fullName>
        <ecNumber evidence="7">4.1.1.94</ecNumber>
    </recommendedName>
    <alternativeName>
        <fullName evidence="10">Enoyl-CoA hydratase domain-containing protein 1</fullName>
    </alternativeName>
    <alternativeName>
        <fullName evidence="9">Methylmalonyl-CoA decarboxylase</fullName>
    </alternativeName>
</protein>
<dbReference type="GO" id="GO:0004492">
    <property type="term" value="F:methyl/ethyl malonyl-CoA decarboxylase activity"/>
    <property type="evidence" value="ECO:0007669"/>
    <property type="project" value="UniProtKB-EC"/>
</dbReference>
<evidence type="ECO:0000256" key="4">
    <source>
        <dbReference type="ARBA" id="ARBA00023239"/>
    </source>
</evidence>
<comment type="catalytic activity">
    <reaction evidence="5">
        <text>(2S)-ethylmalonyl-CoA + H(+) = butanoyl-CoA + CO2</text>
        <dbReference type="Rhea" id="RHEA:32131"/>
        <dbReference type="ChEBI" id="CHEBI:15378"/>
        <dbReference type="ChEBI" id="CHEBI:16526"/>
        <dbReference type="ChEBI" id="CHEBI:57371"/>
        <dbReference type="ChEBI" id="CHEBI:60909"/>
        <dbReference type="EC" id="4.1.1.94"/>
    </reaction>
    <physiologicalReaction direction="left-to-right" evidence="5">
        <dbReference type="Rhea" id="RHEA:32132"/>
    </physiologicalReaction>
</comment>
<reference evidence="16" key="2">
    <citation type="submission" date="2019-09" db="UniProtKB">
        <authorList>
            <consortium name="WormBaseParasite"/>
        </authorList>
    </citation>
    <scope>IDENTIFICATION</scope>
</reference>
<dbReference type="InterPro" id="IPR029045">
    <property type="entry name" value="ClpP/crotonase-like_dom_sf"/>
</dbReference>
<dbReference type="WBParaSite" id="HPBE_0001252101-mRNA-1">
    <property type="protein sequence ID" value="HPBE_0001252101-mRNA-1"/>
    <property type="gene ID" value="HPBE_0001252101"/>
</dbReference>
<comment type="subcellular location">
    <subcellularLocation>
        <location evidence="1">Cytoplasm</location>
        <location evidence="1">Cytosol</location>
    </subcellularLocation>
</comment>
<dbReference type="GO" id="GO:0006635">
    <property type="term" value="P:fatty acid beta-oxidation"/>
    <property type="evidence" value="ECO:0007669"/>
    <property type="project" value="TreeGrafter"/>
</dbReference>
<dbReference type="InterPro" id="IPR001753">
    <property type="entry name" value="Enoyl-CoA_hydra/iso"/>
</dbReference>
<evidence type="ECO:0000313" key="14">
    <source>
        <dbReference type="EMBL" id="VDO92531.1"/>
    </source>
</evidence>
<keyword evidence="15" id="KW-1185">Reference proteome</keyword>
<evidence type="ECO:0000256" key="7">
    <source>
        <dbReference type="ARBA" id="ARBA00038883"/>
    </source>
</evidence>
<dbReference type="GO" id="GO:0005829">
    <property type="term" value="C:cytosol"/>
    <property type="evidence" value="ECO:0007669"/>
    <property type="project" value="UniProtKB-SubCell"/>
</dbReference>
<evidence type="ECO:0000256" key="6">
    <source>
        <dbReference type="ARBA" id="ARBA00036541"/>
    </source>
</evidence>
<evidence type="ECO:0000256" key="13">
    <source>
        <dbReference type="RuleBase" id="RU003707"/>
    </source>
</evidence>
<dbReference type="CDD" id="cd06558">
    <property type="entry name" value="crotonase-like"/>
    <property type="match status" value="1"/>
</dbReference>
<keyword evidence="3" id="KW-0963">Cytoplasm</keyword>
<evidence type="ECO:0000256" key="3">
    <source>
        <dbReference type="ARBA" id="ARBA00022490"/>
    </source>
</evidence>
<evidence type="ECO:0000256" key="8">
    <source>
        <dbReference type="ARBA" id="ARBA00039903"/>
    </source>
</evidence>
<comment type="function">
    <text evidence="12">Decarboxylates ethylmalonyl-CoA, a potentially toxic metabolite, to form butyryl-CoA, suggesting it might be involved in metabolite proofreading. Acts preferentially on (S)-ethylmalonyl-CoA but also has some activity on the (R)-isomer. Also has methylmalonyl-CoA decarboxylase activity at lower level.</text>
</comment>
<evidence type="ECO:0000313" key="16">
    <source>
        <dbReference type="WBParaSite" id="HPBE_0001252101-mRNA-1"/>
    </source>
</evidence>
<dbReference type="InterPro" id="IPR018376">
    <property type="entry name" value="Enoyl-CoA_hyd/isom_CS"/>
</dbReference>
<gene>
    <name evidence="14" type="ORF">HPBE_LOCUS12522</name>
</gene>
<dbReference type="PANTHER" id="PTHR11941">
    <property type="entry name" value="ENOYL-COA HYDRATASE-RELATED"/>
    <property type="match status" value="1"/>
</dbReference>
<evidence type="ECO:0000256" key="9">
    <source>
        <dbReference type="ARBA" id="ARBA00042052"/>
    </source>
</evidence>
<organism evidence="15 16">
    <name type="scientific">Heligmosomoides polygyrus</name>
    <name type="common">Parasitic roundworm</name>
    <dbReference type="NCBI Taxonomy" id="6339"/>
    <lineage>
        <taxon>Eukaryota</taxon>
        <taxon>Metazoa</taxon>
        <taxon>Ecdysozoa</taxon>
        <taxon>Nematoda</taxon>
        <taxon>Chromadorea</taxon>
        <taxon>Rhabditida</taxon>
        <taxon>Rhabditina</taxon>
        <taxon>Rhabditomorpha</taxon>
        <taxon>Strongyloidea</taxon>
        <taxon>Heligmosomidae</taxon>
        <taxon>Heligmosomoides</taxon>
    </lineage>
</organism>
<name>A0A183FVX0_HELPZ</name>
<accession>A0A183FVX0</accession>
<dbReference type="SUPFAM" id="SSF52096">
    <property type="entry name" value="ClpP/crotonase"/>
    <property type="match status" value="1"/>
</dbReference>
<comment type="catalytic activity">
    <reaction evidence="6">
        <text>(2R)-ethylmalonyl-CoA + H(+) = butanoyl-CoA + CO2</text>
        <dbReference type="Rhea" id="RHEA:59540"/>
        <dbReference type="ChEBI" id="CHEBI:15378"/>
        <dbReference type="ChEBI" id="CHEBI:16526"/>
        <dbReference type="ChEBI" id="CHEBI:57371"/>
        <dbReference type="ChEBI" id="CHEBI:85316"/>
        <dbReference type="EC" id="4.1.1.94"/>
    </reaction>
    <physiologicalReaction direction="left-to-right" evidence="6">
        <dbReference type="Rhea" id="RHEA:59541"/>
    </physiologicalReaction>
</comment>
<evidence type="ECO:0000256" key="11">
    <source>
        <dbReference type="ARBA" id="ARBA00047446"/>
    </source>
</evidence>
<comment type="catalytic activity">
    <reaction evidence="11">
        <text>(S)-methylmalonyl-CoA + H(+) = propanoyl-CoA + CO2</text>
        <dbReference type="Rhea" id="RHEA:61340"/>
        <dbReference type="ChEBI" id="CHEBI:15378"/>
        <dbReference type="ChEBI" id="CHEBI:16526"/>
        <dbReference type="ChEBI" id="CHEBI:57327"/>
        <dbReference type="ChEBI" id="CHEBI:57392"/>
        <dbReference type="EC" id="4.1.1.94"/>
    </reaction>
    <physiologicalReaction direction="left-to-right" evidence="11">
        <dbReference type="Rhea" id="RHEA:61341"/>
    </physiologicalReaction>
</comment>
<dbReference type="Gene3D" id="3.90.226.10">
    <property type="entry name" value="2-enoyl-CoA Hydratase, Chain A, domain 1"/>
    <property type="match status" value="1"/>
</dbReference>
<evidence type="ECO:0000256" key="1">
    <source>
        <dbReference type="ARBA" id="ARBA00004514"/>
    </source>
</evidence>
<dbReference type="AlphaFoldDB" id="A0A183FVX0"/>
<proteinExistence type="inferred from homology"/>
<evidence type="ECO:0000256" key="12">
    <source>
        <dbReference type="ARBA" id="ARBA00056546"/>
    </source>
</evidence>
<sequence>MNLLIYQVSVARLHGHCLGGATEIASSCDIRLAHKDAKIGFLQSRMGIVPSWGGANFLASIVGRGTALRLMTTAPIIAAPEALELGFVDMLYNSDEDFQEIIASMLKNGAEVCRSQKAMLEAVDSGEEENKLGSSCALSSCSLRSKQLKTVTVRVMGRKTQAK</sequence>
<dbReference type="PANTHER" id="PTHR11941:SF27">
    <property type="entry name" value="ETHYLMALONYL-COA DECARBOXYLASE"/>
    <property type="match status" value="1"/>
</dbReference>
<comment type="similarity">
    <text evidence="2 13">Belongs to the enoyl-CoA hydratase/isomerase family.</text>
</comment>
<accession>A0A3P7YY27</accession>
<dbReference type="PROSITE" id="PS00166">
    <property type="entry name" value="ENOYL_COA_HYDRATASE"/>
    <property type="match status" value="1"/>
</dbReference>
<dbReference type="Pfam" id="PF00378">
    <property type="entry name" value="ECH_1"/>
    <property type="match status" value="1"/>
</dbReference>
<dbReference type="OrthoDB" id="448450at2759"/>
<evidence type="ECO:0000256" key="10">
    <source>
        <dbReference type="ARBA" id="ARBA00042182"/>
    </source>
</evidence>
<evidence type="ECO:0000256" key="2">
    <source>
        <dbReference type="ARBA" id="ARBA00005254"/>
    </source>
</evidence>
<dbReference type="Proteomes" id="UP000050761">
    <property type="component" value="Unassembled WGS sequence"/>
</dbReference>
<reference evidence="14 15" key="1">
    <citation type="submission" date="2018-11" db="EMBL/GenBank/DDBJ databases">
        <authorList>
            <consortium name="Pathogen Informatics"/>
        </authorList>
    </citation>
    <scope>NUCLEOTIDE SEQUENCE [LARGE SCALE GENOMIC DNA]</scope>
</reference>
<dbReference type="EMBL" id="UZAH01027535">
    <property type="protein sequence ID" value="VDO92531.1"/>
    <property type="molecule type" value="Genomic_DNA"/>
</dbReference>
<keyword evidence="4" id="KW-0456">Lyase</keyword>
<dbReference type="EC" id="4.1.1.94" evidence="7"/>